<dbReference type="InterPro" id="IPR011234">
    <property type="entry name" value="Fumarylacetoacetase-like_C"/>
</dbReference>
<dbReference type="eggNOG" id="COG0179">
    <property type="taxonomic scope" value="Bacteria"/>
</dbReference>
<dbReference type="AlphaFoldDB" id="A0A1I7L3Q3"/>
<feature type="domain" description="Fumarylacetoacetase-like C-terminal" evidence="3">
    <location>
        <begin position="23"/>
        <end position="212"/>
    </location>
</feature>
<dbReference type="Pfam" id="PF01557">
    <property type="entry name" value="FAA_hydrolase"/>
    <property type="match status" value="1"/>
</dbReference>
<evidence type="ECO:0000313" key="4">
    <source>
        <dbReference type="EMBL" id="SFV04136.1"/>
    </source>
</evidence>
<accession>A0A1I7L3Q3</accession>
<dbReference type="Gene3D" id="3.90.850.10">
    <property type="entry name" value="Fumarylacetoacetase-like, C-terminal domain"/>
    <property type="match status" value="1"/>
</dbReference>
<dbReference type="EMBL" id="FPBV01000024">
    <property type="protein sequence ID" value="SFV04136.1"/>
    <property type="molecule type" value="Genomic_DNA"/>
</dbReference>
<keyword evidence="2" id="KW-0479">Metal-binding</keyword>
<comment type="similarity">
    <text evidence="1">Belongs to the FAH family.</text>
</comment>
<sequence length="222" mass="24199">MAVITGEKPYRTAQEALTHVKNIFCVGRNYRDHAAELGNDVPSKPMIFGKSTHALAVADGVVRVPAGRENIHHELEIVLWMKGPYQPGAALSDVVGGIALGLDLTDRDAQTELKKAGHPWELAKGFQGSAVITDFYEVADWNALLETPFELRINGRIAQSGQAKDMIFSFDTLIGYVRTHFGLDADDLLFTGTPAGVGPLRAGDELELVMDGRVWGRCRVAQ</sequence>
<reference evidence="5" key="1">
    <citation type="submission" date="2016-10" db="EMBL/GenBank/DDBJ databases">
        <authorList>
            <person name="Varghese N."/>
        </authorList>
    </citation>
    <scope>NUCLEOTIDE SEQUENCE [LARGE SCALE GENOMIC DNA]</scope>
    <source>
        <strain evidence="5">DSM 17980</strain>
    </source>
</reference>
<evidence type="ECO:0000256" key="2">
    <source>
        <dbReference type="ARBA" id="ARBA00022723"/>
    </source>
</evidence>
<evidence type="ECO:0000313" key="5">
    <source>
        <dbReference type="Proteomes" id="UP000183508"/>
    </source>
</evidence>
<evidence type="ECO:0000259" key="3">
    <source>
        <dbReference type="Pfam" id="PF01557"/>
    </source>
</evidence>
<dbReference type="PANTHER" id="PTHR11820:SF7">
    <property type="entry name" value="ACYLPYRUVASE FAHD1, MITOCHONDRIAL"/>
    <property type="match status" value="1"/>
</dbReference>
<name>A0A1I7L3Q3_9BACL</name>
<organism evidence="4 5">
    <name type="scientific">Alicyclobacillus macrosporangiidus</name>
    <dbReference type="NCBI Taxonomy" id="392015"/>
    <lineage>
        <taxon>Bacteria</taxon>
        <taxon>Bacillati</taxon>
        <taxon>Bacillota</taxon>
        <taxon>Bacilli</taxon>
        <taxon>Bacillales</taxon>
        <taxon>Alicyclobacillaceae</taxon>
        <taxon>Alicyclobacillus</taxon>
    </lineage>
</organism>
<proteinExistence type="inferred from homology"/>
<dbReference type="GO" id="GO:0018773">
    <property type="term" value="F:acetylpyruvate hydrolase activity"/>
    <property type="evidence" value="ECO:0007669"/>
    <property type="project" value="TreeGrafter"/>
</dbReference>
<dbReference type="SUPFAM" id="SSF56529">
    <property type="entry name" value="FAH"/>
    <property type="match status" value="1"/>
</dbReference>
<dbReference type="InterPro" id="IPR036663">
    <property type="entry name" value="Fumarylacetoacetase_C_sf"/>
</dbReference>
<protein>
    <submittedName>
        <fullName evidence="4">2-keto-4-pentenoate hydratase/2-oxohepta-3-ene-1,7-dioic acid hydratase (Catechol pathway)</fullName>
    </submittedName>
</protein>
<keyword evidence="5" id="KW-1185">Reference proteome</keyword>
<dbReference type="GO" id="GO:0046872">
    <property type="term" value="F:metal ion binding"/>
    <property type="evidence" value="ECO:0007669"/>
    <property type="project" value="UniProtKB-KW"/>
</dbReference>
<dbReference type="STRING" id="392015.SAMN05421543_1245"/>
<dbReference type="PANTHER" id="PTHR11820">
    <property type="entry name" value="ACYLPYRUVASE"/>
    <property type="match status" value="1"/>
</dbReference>
<dbReference type="RefSeq" id="WP_245784043.1">
    <property type="nucleotide sequence ID" value="NZ_FPBV01000024.1"/>
</dbReference>
<evidence type="ECO:0000256" key="1">
    <source>
        <dbReference type="ARBA" id="ARBA00010211"/>
    </source>
</evidence>
<dbReference type="Proteomes" id="UP000183508">
    <property type="component" value="Unassembled WGS sequence"/>
</dbReference>
<gene>
    <name evidence="4" type="ORF">SAMN05421543_1245</name>
</gene>